<dbReference type="EMBL" id="RZNJ01000004">
    <property type="protein sequence ID" value="RUT29987.1"/>
    <property type="molecule type" value="Genomic_DNA"/>
</dbReference>
<comment type="caution">
    <text evidence="2">The sequence shown here is derived from an EMBL/GenBank/DDBJ whole genome shotgun (WGS) entry which is preliminary data.</text>
</comment>
<evidence type="ECO:0000313" key="2">
    <source>
        <dbReference type="EMBL" id="RUT29987.1"/>
    </source>
</evidence>
<organism evidence="2 3">
    <name type="scientific">Arsenicitalea aurantiaca</name>
    <dbReference type="NCBI Taxonomy" id="1783274"/>
    <lineage>
        <taxon>Bacteria</taxon>
        <taxon>Pseudomonadati</taxon>
        <taxon>Pseudomonadota</taxon>
        <taxon>Alphaproteobacteria</taxon>
        <taxon>Hyphomicrobiales</taxon>
        <taxon>Devosiaceae</taxon>
        <taxon>Arsenicitalea</taxon>
    </lineage>
</organism>
<sequence>MEEQLELIITNGDLLRPTRPSEVIRRGQEFAPTPAEAAPANAAPPKAILPQAGLPEYEFTFGGPALHQYWRAMKVLSKYDPVVIMQVYPLSALITLYAQDQSAHTWEYKATCNNVPAEGLAIAFSWNMLASIASLETLFTMTVNFTHKTLKAEQGGRRRACRLLDIPKSPLLSLQGLKVIDESTAESGCRATLVQALKWLPCDGSERDIAIIGNGAVHARSQTGRIVAKNPGLSDKLHQIAGSSLPSVIAALPFFPAPAMLVAADGAYLLAADGHMMAWNAPDKAADVALYLQRISSPMIVRADREEIRRTLEIFSVGYRTGAEEQIGFRLSSDTEGPVLDLEVNHRPDVVCEHRLRVDIPEAPHPLPGIFFVSFDHLQLMLQGVEEPTLALELKLTRGVVTLVGLAGANVDYLTEATNGQASSKKPRSRSRSRPSSQRRDAGATT</sequence>
<dbReference type="AlphaFoldDB" id="A0A433X7B8"/>
<reference evidence="2 3" key="1">
    <citation type="journal article" date="2016" name="Int. J. Syst. Evol. Microbiol.">
        <title>Arsenicitalea aurantiaca gen. nov., sp. nov., a new member of the family Hyphomicrobiaceae, isolated from high-arsenic sediment.</title>
        <authorList>
            <person name="Mu Y."/>
            <person name="Zhou L."/>
            <person name="Zeng X.C."/>
            <person name="Liu L."/>
            <person name="Pan Y."/>
            <person name="Chen X."/>
            <person name="Wang J."/>
            <person name="Li S."/>
            <person name="Li W.J."/>
            <person name="Wang Y."/>
        </authorList>
    </citation>
    <scope>NUCLEOTIDE SEQUENCE [LARGE SCALE GENOMIC DNA]</scope>
    <source>
        <strain evidence="2 3">42-50</strain>
    </source>
</reference>
<evidence type="ECO:0000313" key="3">
    <source>
        <dbReference type="Proteomes" id="UP000281547"/>
    </source>
</evidence>
<dbReference type="RefSeq" id="WP_127188767.1">
    <property type="nucleotide sequence ID" value="NZ_RZNJ01000004.1"/>
</dbReference>
<name>A0A433X7B8_9HYPH</name>
<keyword evidence="3" id="KW-1185">Reference proteome</keyword>
<dbReference type="Proteomes" id="UP000281547">
    <property type="component" value="Unassembled WGS sequence"/>
</dbReference>
<evidence type="ECO:0000256" key="1">
    <source>
        <dbReference type="SAM" id="MobiDB-lite"/>
    </source>
</evidence>
<accession>A0A433X7B8</accession>
<proteinExistence type="predicted"/>
<protein>
    <submittedName>
        <fullName evidence="2">Uncharacterized protein</fullName>
    </submittedName>
</protein>
<feature type="region of interest" description="Disordered" evidence="1">
    <location>
        <begin position="418"/>
        <end position="446"/>
    </location>
</feature>
<gene>
    <name evidence="2" type="ORF">EMQ25_11650</name>
</gene>